<reference evidence="2" key="1">
    <citation type="journal article" date="2019" name="Int. J. Syst. Evol. Microbiol.">
        <title>The Global Catalogue of Microorganisms (GCM) 10K type strain sequencing project: providing services to taxonomists for standard genome sequencing and annotation.</title>
        <authorList>
            <consortium name="The Broad Institute Genomics Platform"/>
            <consortium name="The Broad Institute Genome Sequencing Center for Infectious Disease"/>
            <person name="Wu L."/>
            <person name="Ma J."/>
        </authorList>
    </citation>
    <scope>NUCLEOTIDE SEQUENCE [LARGE SCALE GENOMIC DNA]</scope>
    <source>
        <strain evidence="2">CCUG 49339</strain>
    </source>
</reference>
<organism evidence="1 2">
    <name type="scientific">Bacillus salitolerans</name>
    <dbReference type="NCBI Taxonomy" id="1437434"/>
    <lineage>
        <taxon>Bacteria</taxon>
        <taxon>Bacillati</taxon>
        <taxon>Bacillota</taxon>
        <taxon>Bacilli</taxon>
        <taxon>Bacillales</taxon>
        <taxon>Bacillaceae</taxon>
        <taxon>Bacillus</taxon>
    </lineage>
</organism>
<sequence>MITEIIKLRDSGLSFREIAKELNSTVGKIHYQWVKYHNQLEEKIHTHFHTQQESLPNKWSLPFSYEIDKMYALPKNSTTIYLYWELSLVRLDFIKHHFKTNWNRMAKCIRISDITGIEFNGGNAHRYCIIPIPEMTNNWFVTDLEPNRTYIGELGTSLPEGAFFTLLRSNPIDTPRNSEKQTGVYKESVIKWKTGESSSPDWLESFSTYSYYEGLK</sequence>
<dbReference type="EMBL" id="JBHUEM010000009">
    <property type="protein sequence ID" value="MFD1736552.1"/>
    <property type="molecule type" value="Genomic_DNA"/>
</dbReference>
<dbReference type="RefSeq" id="WP_377927713.1">
    <property type="nucleotide sequence ID" value="NZ_JBHUEM010000009.1"/>
</dbReference>
<name>A0ABW4LN72_9BACI</name>
<proteinExistence type="predicted"/>
<gene>
    <name evidence="1" type="ORF">ACFSCX_08235</name>
</gene>
<comment type="caution">
    <text evidence="1">The sequence shown here is derived from an EMBL/GenBank/DDBJ whole genome shotgun (WGS) entry which is preliminary data.</text>
</comment>
<dbReference type="Pfam" id="PF16258">
    <property type="entry name" value="DUF4912"/>
    <property type="match status" value="1"/>
</dbReference>
<protein>
    <submittedName>
        <fullName evidence="1">DUF4912 domain-containing protein</fullName>
    </submittedName>
</protein>
<keyword evidence="2" id="KW-1185">Reference proteome</keyword>
<accession>A0ABW4LN72</accession>
<dbReference type="Proteomes" id="UP001597214">
    <property type="component" value="Unassembled WGS sequence"/>
</dbReference>
<evidence type="ECO:0000313" key="2">
    <source>
        <dbReference type="Proteomes" id="UP001597214"/>
    </source>
</evidence>
<dbReference type="InterPro" id="IPR032585">
    <property type="entry name" value="DUF4912"/>
</dbReference>
<evidence type="ECO:0000313" key="1">
    <source>
        <dbReference type="EMBL" id="MFD1736552.1"/>
    </source>
</evidence>